<proteinExistence type="predicted"/>
<dbReference type="InterPro" id="IPR001123">
    <property type="entry name" value="LeuE-type"/>
</dbReference>
<evidence type="ECO:0000256" key="1">
    <source>
        <dbReference type="ARBA" id="ARBA00004651"/>
    </source>
</evidence>
<evidence type="ECO:0000256" key="4">
    <source>
        <dbReference type="ARBA" id="ARBA00022989"/>
    </source>
</evidence>
<dbReference type="AlphaFoldDB" id="A0A9X1L7G2"/>
<feature type="transmembrane region" description="Helical" evidence="6">
    <location>
        <begin position="148"/>
        <end position="170"/>
    </location>
</feature>
<dbReference type="PANTHER" id="PTHR30086">
    <property type="entry name" value="ARGININE EXPORTER PROTEIN ARGO"/>
    <property type="match status" value="1"/>
</dbReference>
<dbReference type="PANTHER" id="PTHR30086:SF20">
    <property type="entry name" value="ARGININE EXPORTER PROTEIN ARGO-RELATED"/>
    <property type="match status" value="1"/>
</dbReference>
<keyword evidence="4 6" id="KW-1133">Transmembrane helix</keyword>
<feature type="transmembrane region" description="Helical" evidence="6">
    <location>
        <begin position="79"/>
        <end position="103"/>
    </location>
</feature>
<feature type="transmembrane region" description="Helical" evidence="6">
    <location>
        <begin position="182"/>
        <end position="200"/>
    </location>
</feature>
<dbReference type="RefSeq" id="WP_226606244.1">
    <property type="nucleotide sequence ID" value="NZ_JAJAQI010000008.1"/>
</dbReference>
<dbReference type="GO" id="GO:0015171">
    <property type="term" value="F:amino acid transmembrane transporter activity"/>
    <property type="evidence" value="ECO:0007669"/>
    <property type="project" value="TreeGrafter"/>
</dbReference>
<organism evidence="7 8">
    <name type="scientific">Roseicella aerolata</name>
    <dbReference type="NCBI Taxonomy" id="2883479"/>
    <lineage>
        <taxon>Bacteria</taxon>
        <taxon>Pseudomonadati</taxon>
        <taxon>Pseudomonadota</taxon>
        <taxon>Alphaproteobacteria</taxon>
        <taxon>Acetobacterales</taxon>
        <taxon>Roseomonadaceae</taxon>
        <taxon>Roseicella</taxon>
    </lineage>
</organism>
<accession>A0A9X1L7G2</accession>
<evidence type="ECO:0000313" key="8">
    <source>
        <dbReference type="Proteomes" id="UP001139311"/>
    </source>
</evidence>
<keyword evidence="8" id="KW-1185">Reference proteome</keyword>
<dbReference type="Pfam" id="PF01810">
    <property type="entry name" value="LysE"/>
    <property type="match status" value="1"/>
</dbReference>
<evidence type="ECO:0000256" key="2">
    <source>
        <dbReference type="ARBA" id="ARBA00022475"/>
    </source>
</evidence>
<gene>
    <name evidence="7" type="ORF">LHA35_06955</name>
</gene>
<dbReference type="GO" id="GO:0033228">
    <property type="term" value="P:cysteine export across plasma membrane"/>
    <property type="evidence" value="ECO:0007669"/>
    <property type="project" value="TreeGrafter"/>
</dbReference>
<name>A0A9X1L7G2_9PROT</name>
<comment type="caution">
    <text evidence="7">The sequence shown here is derived from an EMBL/GenBank/DDBJ whole genome shotgun (WGS) entry which is preliminary data.</text>
</comment>
<dbReference type="Proteomes" id="UP001139311">
    <property type="component" value="Unassembled WGS sequence"/>
</dbReference>
<evidence type="ECO:0000256" key="5">
    <source>
        <dbReference type="ARBA" id="ARBA00023136"/>
    </source>
</evidence>
<feature type="transmembrane region" description="Helical" evidence="6">
    <location>
        <begin position="123"/>
        <end position="141"/>
    </location>
</feature>
<evidence type="ECO:0000256" key="3">
    <source>
        <dbReference type="ARBA" id="ARBA00022692"/>
    </source>
</evidence>
<evidence type="ECO:0000256" key="6">
    <source>
        <dbReference type="SAM" id="Phobius"/>
    </source>
</evidence>
<feature type="transmembrane region" description="Helical" evidence="6">
    <location>
        <begin position="45"/>
        <end position="67"/>
    </location>
</feature>
<reference evidence="7" key="1">
    <citation type="submission" date="2021-10" db="EMBL/GenBank/DDBJ databases">
        <title>Roseicella aerolatum sp. nov., isolated from aerosols of e-waste dismantling site.</title>
        <authorList>
            <person name="Qin T."/>
        </authorList>
    </citation>
    <scope>NUCLEOTIDE SEQUENCE</scope>
    <source>
        <strain evidence="7">GB24</strain>
    </source>
</reference>
<dbReference type="EMBL" id="JAJAQI010000008">
    <property type="protein sequence ID" value="MCB4821469.1"/>
    <property type="molecule type" value="Genomic_DNA"/>
</dbReference>
<keyword evidence="2" id="KW-1003">Cell membrane</keyword>
<protein>
    <submittedName>
        <fullName evidence="7">LysE family translocator</fullName>
    </submittedName>
</protein>
<comment type="subcellular location">
    <subcellularLocation>
        <location evidence="1">Cell membrane</location>
        <topology evidence="1">Multi-pass membrane protein</topology>
    </subcellularLocation>
</comment>
<dbReference type="GO" id="GO:0005886">
    <property type="term" value="C:plasma membrane"/>
    <property type="evidence" value="ECO:0007669"/>
    <property type="project" value="UniProtKB-SubCell"/>
</dbReference>
<keyword evidence="3 6" id="KW-0812">Transmembrane</keyword>
<sequence length="201" mass="20704">MTEGAAWFASAAGFAVAMSATPGPNNALAAATAANFGLRRSLPMVLGVSIGFPVMLVLVAFGAAELLRGVPEVMLVLRWVGAAWMLWLAWQIATAAPAATGMAAGRPMTLLQAALFQWVNPKAWIIAAGAIATYTGGTGGLRREALVLAAMFAVAAFGSLLGWAALGAGTARLLRSPQALRWFNRVMAALLVLSLIPVVTG</sequence>
<evidence type="ECO:0000313" key="7">
    <source>
        <dbReference type="EMBL" id="MCB4821469.1"/>
    </source>
</evidence>
<keyword evidence="5 6" id="KW-0472">Membrane</keyword>